<organism evidence="2">
    <name type="scientific">Encarsia formosa</name>
    <name type="common">Whitefly parasite</name>
    <dbReference type="NCBI Taxonomy" id="32400"/>
    <lineage>
        <taxon>Eukaryota</taxon>
        <taxon>Metazoa</taxon>
        <taxon>Ecdysozoa</taxon>
        <taxon>Arthropoda</taxon>
        <taxon>Hexapoda</taxon>
        <taxon>Insecta</taxon>
        <taxon>Pterygota</taxon>
        <taxon>Neoptera</taxon>
        <taxon>Endopterygota</taxon>
        <taxon>Hymenoptera</taxon>
        <taxon>Apocrita</taxon>
        <taxon>Proctotrupomorpha</taxon>
        <taxon>Chalcidoidea</taxon>
        <taxon>Aphelinidae</taxon>
        <taxon>Coccophaginae</taxon>
        <taxon>Encarsia</taxon>
    </lineage>
</organism>
<dbReference type="EMBL" id="MN830262">
    <property type="protein sequence ID" value="QJT73562.1"/>
    <property type="molecule type" value="mRNA"/>
</dbReference>
<dbReference type="PANTHER" id="PTHR11257">
    <property type="entry name" value="CHEMOSENSORY PROTEIN-RELATED"/>
    <property type="match status" value="1"/>
</dbReference>
<proteinExistence type="evidence at transcript level"/>
<sequence length="123" mass="14107">MTRICLLVAFLVAGILADEEARRGLYSSEFDNLDVEAILNDDAERDKYYACLMDTGPCHSEAAVFFKDLVPEVVVTSCKYCTPRQLEIFGKIVTWYIDNKSKEWKELVVKTIEDARKRGLLDY</sequence>
<evidence type="ECO:0000256" key="1">
    <source>
        <dbReference type="SAM" id="SignalP"/>
    </source>
</evidence>
<protein>
    <submittedName>
        <fullName evidence="2">Chemosensory protein 3</fullName>
    </submittedName>
</protein>
<name>A0A6M5CHS4_ENCFO</name>
<accession>A0A6M5CHS4</accession>
<keyword evidence="1" id="KW-0732">Signal</keyword>
<dbReference type="PANTHER" id="PTHR11257:SF13">
    <property type="entry name" value="GEO07322P1"/>
    <property type="match status" value="1"/>
</dbReference>
<dbReference type="Gene3D" id="1.10.2080.10">
    <property type="entry name" value="Insect odorant-binding protein A10/Ejaculatory bulb-specific protein 3"/>
    <property type="match status" value="1"/>
</dbReference>
<feature type="signal peptide" evidence="1">
    <location>
        <begin position="1"/>
        <end position="17"/>
    </location>
</feature>
<evidence type="ECO:0000313" key="2">
    <source>
        <dbReference type="EMBL" id="QJT73562.1"/>
    </source>
</evidence>
<dbReference type="SUPFAM" id="SSF100910">
    <property type="entry name" value="Chemosensory protein Csp2"/>
    <property type="match status" value="1"/>
</dbReference>
<reference evidence="2" key="1">
    <citation type="submission" date="2019-12" db="EMBL/GenBank/DDBJ databases">
        <title>Expression Analysis and Functional Verification of Chemosensory Protein in Encarsia formosa.</title>
        <authorList>
            <person name="Wang K."/>
        </authorList>
    </citation>
    <scope>NUCLEOTIDE SEQUENCE</scope>
</reference>
<dbReference type="InterPro" id="IPR036682">
    <property type="entry name" value="OS_D_A10/PebIII_sf"/>
</dbReference>
<feature type="chain" id="PRO_5027014080" evidence="1">
    <location>
        <begin position="18"/>
        <end position="123"/>
    </location>
</feature>
<dbReference type="Pfam" id="PF03392">
    <property type="entry name" value="OS-D"/>
    <property type="match status" value="1"/>
</dbReference>
<dbReference type="AlphaFoldDB" id="A0A6M5CHS4"/>
<dbReference type="InterPro" id="IPR005055">
    <property type="entry name" value="A10/PebIII"/>
</dbReference>